<keyword evidence="7" id="KW-1185">Reference proteome</keyword>
<gene>
    <name evidence="6" type="ORF">BaRGS_00006789</name>
</gene>
<organism evidence="6 7">
    <name type="scientific">Batillaria attramentaria</name>
    <dbReference type="NCBI Taxonomy" id="370345"/>
    <lineage>
        <taxon>Eukaryota</taxon>
        <taxon>Metazoa</taxon>
        <taxon>Spiralia</taxon>
        <taxon>Lophotrochozoa</taxon>
        <taxon>Mollusca</taxon>
        <taxon>Gastropoda</taxon>
        <taxon>Caenogastropoda</taxon>
        <taxon>Sorbeoconcha</taxon>
        <taxon>Cerithioidea</taxon>
        <taxon>Batillariidae</taxon>
        <taxon>Batillaria</taxon>
    </lineage>
</organism>
<dbReference type="InterPro" id="IPR006703">
    <property type="entry name" value="G_AIG1"/>
</dbReference>
<dbReference type="GO" id="GO:0005525">
    <property type="term" value="F:GTP binding"/>
    <property type="evidence" value="ECO:0007669"/>
    <property type="project" value="UniProtKB-KW"/>
</dbReference>
<accession>A0ABD0LRG7</accession>
<reference evidence="6 7" key="1">
    <citation type="journal article" date="2023" name="Sci. Data">
        <title>Genome assembly of the Korean intertidal mud-creeper Batillaria attramentaria.</title>
        <authorList>
            <person name="Patra A.K."/>
            <person name="Ho P.T."/>
            <person name="Jun S."/>
            <person name="Lee S.J."/>
            <person name="Kim Y."/>
            <person name="Won Y.J."/>
        </authorList>
    </citation>
    <scope>NUCLEOTIDE SEQUENCE [LARGE SCALE GENOMIC DNA]</scope>
    <source>
        <strain evidence="6">Wonlab-2016</strain>
    </source>
</reference>
<comment type="caution">
    <text evidence="6">The sequence shown here is derived from an EMBL/GenBank/DDBJ whole genome shotgun (WGS) entry which is preliminary data.</text>
</comment>
<dbReference type="PANTHER" id="PTHR10903">
    <property type="entry name" value="GTPASE, IMAP FAMILY MEMBER-RELATED"/>
    <property type="match status" value="1"/>
</dbReference>
<dbReference type="Proteomes" id="UP001519460">
    <property type="component" value="Unassembled WGS sequence"/>
</dbReference>
<evidence type="ECO:0000256" key="4">
    <source>
        <dbReference type="SAM" id="MobiDB-lite"/>
    </source>
</evidence>
<dbReference type="AlphaFoldDB" id="A0ABD0LRG7"/>
<keyword evidence="3" id="KW-0342">GTP-binding</keyword>
<evidence type="ECO:0000256" key="1">
    <source>
        <dbReference type="ARBA" id="ARBA00008535"/>
    </source>
</evidence>
<feature type="non-terminal residue" evidence="6">
    <location>
        <position position="235"/>
    </location>
</feature>
<feature type="non-terminal residue" evidence="6">
    <location>
        <position position="1"/>
    </location>
</feature>
<dbReference type="Pfam" id="PF04548">
    <property type="entry name" value="AIG1"/>
    <property type="match status" value="1"/>
</dbReference>
<dbReference type="PROSITE" id="PS51720">
    <property type="entry name" value="G_AIG1"/>
    <property type="match status" value="1"/>
</dbReference>
<dbReference type="EMBL" id="JACVVK020000028">
    <property type="protein sequence ID" value="KAK7502037.1"/>
    <property type="molecule type" value="Genomic_DNA"/>
</dbReference>
<feature type="domain" description="AIG1-type G" evidence="5">
    <location>
        <begin position="42"/>
        <end position="235"/>
    </location>
</feature>
<feature type="compositionally biased region" description="Basic and acidic residues" evidence="4">
    <location>
        <begin position="28"/>
        <end position="42"/>
    </location>
</feature>
<feature type="compositionally biased region" description="Polar residues" evidence="4">
    <location>
        <begin position="9"/>
        <end position="19"/>
    </location>
</feature>
<comment type="similarity">
    <text evidence="1">Belongs to the TRAFAC class TrmE-Era-EngA-EngB-Septin-like GTPase superfamily. AIG1/Toc34/Toc159-like paraseptin GTPase family. IAN subfamily.</text>
</comment>
<keyword evidence="2" id="KW-0547">Nucleotide-binding</keyword>
<feature type="region of interest" description="Disordered" evidence="4">
    <location>
        <begin position="1"/>
        <end position="42"/>
    </location>
</feature>
<evidence type="ECO:0000256" key="3">
    <source>
        <dbReference type="ARBA" id="ARBA00023134"/>
    </source>
</evidence>
<dbReference type="InterPro" id="IPR027417">
    <property type="entry name" value="P-loop_NTPase"/>
</dbReference>
<protein>
    <recommendedName>
        <fullName evidence="5">AIG1-type G domain-containing protein</fullName>
    </recommendedName>
</protein>
<dbReference type="InterPro" id="IPR045058">
    <property type="entry name" value="GIMA/IAN/Toc"/>
</dbReference>
<evidence type="ECO:0000256" key="2">
    <source>
        <dbReference type="ARBA" id="ARBA00022741"/>
    </source>
</evidence>
<name>A0ABD0LRG7_9CAEN</name>
<dbReference type="Gene3D" id="3.40.50.300">
    <property type="entry name" value="P-loop containing nucleotide triphosphate hydrolases"/>
    <property type="match status" value="1"/>
</dbReference>
<dbReference type="SUPFAM" id="SSF52540">
    <property type="entry name" value="P-loop containing nucleoside triphosphate hydrolases"/>
    <property type="match status" value="1"/>
</dbReference>
<dbReference type="PANTHER" id="PTHR10903:SF184">
    <property type="entry name" value="GTP-BINDING PROTEIN A"/>
    <property type="match status" value="1"/>
</dbReference>
<evidence type="ECO:0000313" key="7">
    <source>
        <dbReference type="Proteomes" id="UP001519460"/>
    </source>
</evidence>
<sequence length="235" mass="26035">LLSIEGNIVPQTMSGSDSPRASKKKWARRDTSPKESEAMPEKKELRVLLLGKTGSGKSSLGNTLLGEKKFEVSSRLISATERCSWGQVKRGEWTVKVTDTPGMCDTPAGQTRDLTLEILKSLLVVAPGPHVVLMLMRCDTPLTEGEMFAYKALKRMFGQGICNHMILVLVGVDAFEGDTLEQRQNAARQFVDSPDCPEDLRQILVDVAGRFYFVDNTASTELKEKQVNELLVMMQ</sequence>
<evidence type="ECO:0000259" key="5">
    <source>
        <dbReference type="PROSITE" id="PS51720"/>
    </source>
</evidence>
<proteinExistence type="inferred from homology"/>
<evidence type="ECO:0000313" key="6">
    <source>
        <dbReference type="EMBL" id="KAK7502037.1"/>
    </source>
</evidence>